<gene>
    <name evidence="2" type="ORF">NTEN_LOCUS8117</name>
</gene>
<feature type="region of interest" description="Disordered" evidence="1">
    <location>
        <begin position="51"/>
        <end position="74"/>
    </location>
</feature>
<keyword evidence="3" id="KW-1185">Reference proteome</keyword>
<reference evidence="2 3" key="1">
    <citation type="submission" date="2020-02" db="EMBL/GenBank/DDBJ databases">
        <authorList>
            <person name="Ferguson B K."/>
        </authorList>
    </citation>
    <scope>NUCLEOTIDE SEQUENCE [LARGE SCALE GENOMIC DNA]</scope>
</reference>
<name>A0A6H5GHD8_9HEMI</name>
<dbReference type="Proteomes" id="UP000479000">
    <property type="component" value="Unassembled WGS sequence"/>
</dbReference>
<proteinExistence type="predicted"/>
<dbReference type="EMBL" id="CADCXU010011989">
    <property type="protein sequence ID" value="CAB0002330.1"/>
    <property type="molecule type" value="Genomic_DNA"/>
</dbReference>
<dbReference type="AlphaFoldDB" id="A0A6H5GHD8"/>
<feature type="region of interest" description="Disordered" evidence="1">
    <location>
        <begin position="1"/>
        <end position="23"/>
    </location>
</feature>
<sequence length="113" mass="14153">MRRGSRRRIRMRRGRRRRRRRSRIMGRWKCRKRRWWRRELKIVVRVRRIRRHSGPEGDRGTKTPSDEVWARRSKATPPTRTLVLMKFDLVKMNEVKLFLPIFHVALRRIKTRK</sequence>
<evidence type="ECO:0000256" key="1">
    <source>
        <dbReference type="SAM" id="MobiDB-lite"/>
    </source>
</evidence>
<feature type="compositionally biased region" description="Basic and acidic residues" evidence="1">
    <location>
        <begin position="53"/>
        <end position="70"/>
    </location>
</feature>
<protein>
    <submittedName>
        <fullName evidence="2">Uncharacterized protein</fullName>
    </submittedName>
</protein>
<organism evidence="2 3">
    <name type="scientific">Nesidiocoris tenuis</name>
    <dbReference type="NCBI Taxonomy" id="355587"/>
    <lineage>
        <taxon>Eukaryota</taxon>
        <taxon>Metazoa</taxon>
        <taxon>Ecdysozoa</taxon>
        <taxon>Arthropoda</taxon>
        <taxon>Hexapoda</taxon>
        <taxon>Insecta</taxon>
        <taxon>Pterygota</taxon>
        <taxon>Neoptera</taxon>
        <taxon>Paraneoptera</taxon>
        <taxon>Hemiptera</taxon>
        <taxon>Heteroptera</taxon>
        <taxon>Panheteroptera</taxon>
        <taxon>Cimicomorpha</taxon>
        <taxon>Miridae</taxon>
        <taxon>Dicyphina</taxon>
        <taxon>Nesidiocoris</taxon>
    </lineage>
</organism>
<evidence type="ECO:0000313" key="3">
    <source>
        <dbReference type="Proteomes" id="UP000479000"/>
    </source>
</evidence>
<evidence type="ECO:0000313" key="2">
    <source>
        <dbReference type="EMBL" id="CAB0002330.1"/>
    </source>
</evidence>
<accession>A0A6H5GHD8</accession>